<evidence type="ECO:0000256" key="5">
    <source>
        <dbReference type="ARBA" id="ARBA00023159"/>
    </source>
</evidence>
<dbReference type="SMART" id="SM00380">
    <property type="entry name" value="AP2"/>
    <property type="match status" value="1"/>
</dbReference>
<dbReference type="OrthoDB" id="10319799at2759"/>
<name>A0A1U7WIB7_NICSY</name>
<dbReference type="InterPro" id="IPR036955">
    <property type="entry name" value="AP2/ERF_dom_sf"/>
</dbReference>
<dbReference type="RefSeq" id="XP_009777001.1">
    <property type="nucleotide sequence ID" value="XM_009778699.1"/>
</dbReference>
<dbReference type="Pfam" id="PF00847">
    <property type="entry name" value="AP2"/>
    <property type="match status" value="1"/>
</dbReference>
<dbReference type="InterPro" id="IPR045277">
    <property type="entry name" value="DRE1A-I"/>
</dbReference>
<protein>
    <submittedName>
        <fullName evidence="11">Uncharacterized protein LOC104226669</fullName>
    </submittedName>
</protein>
<evidence type="ECO:0000256" key="3">
    <source>
        <dbReference type="ARBA" id="ARBA00023015"/>
    </source>
</evidence>
<dbReference type="PROSITE" id="PS51032">
    <property type="entry name" value="AP2_ERF"/>
    <property type="match status" value="1"/>
</dbReference>
<dbReference type="GO" id="GO:0003677">
    <property type="term" value="F:DNA binding"/>
    <property type="evidence" value="ECO:0007669"/>
    <property type="project" value="UniProtKB-KW"/>
</dbReference>
<dbReference type="PRINTS" id="PR00367">
    <property type="entry name" value="ETHRSPELEMNT"/>
</dbReference>
<evidence type="ECO:0000313" key="11">
    <source>
        <dbReference type="RefSeq" id="XP_009777001.1"/>
    </source>
</evidence>
<keyword evidence="6" id="KW-0804">Transcription</keyword>
<gene>
    <name evidence="11" type="primary">LOC104226669</name>
</gene>
<accession>A0A1U7WIB7</accession>
<dbReference type="Gene3D" id="3.30.730.10">
    <property type="entry name" value="AP2/ERF domain"/>
    <property type="match status" value="1"/>
</dbReference>
<comment type="similarity">
    <text evidence="8">Belongs to the AP2/ERF transcription factor family. ERF subfamily.</text>
</comment>
<dbReference type="PANTHER" id="PTHR31839">
    <property type="entry name" value="DEHYDRATION-RESPONSIVE ELEMENT-BINDING PROTEIN 1D"/>
    <property type="match status" value="1"/>
</dbReference>
<proteinExistence type="inferred from homology"/>
<reference evidence="10" key="1">
    <citation type="journal article" date="2013" name="Genome Biol.">
        <title>Reference genomes and transcriptomes of Nicotiana sylvestris and Nicotiana tomentosiformis.</title>
        <authorList>
            <person name="Sierro N."/>
            <person name="Battey J.N."/>
            <person name="Ouadi S."/>
            <person name="Bovet L."/>
            <person name="Goepfert S."/>
            <person name="Bakaher N."/>
            <person name="Peitsch M.C."/>
            <person name="Ivanov N.V."/>
        </authorList>
    </citation>
    <scope>NUCLEOTIDE SEQUENCE [LARGE SCALE GENOMIC DNA]</scope>
</reference>
<evidence type="ECO:0000256" key="4">
    <source>
        <dbReference type="ARBA" id="ARBA00023125"/>
    </source>
</evidence>
<comment type="subcellular location">
    <subcellularLocation>
        <location evidence="1">Nucleus</location>
    </subcellularLocation>
</comment>
<reference evidence="11" key="2">
    <citation type="submission" date="2025-08" db="UniProtKB">
        <authorList>
            <consortium name="RefSeq"/>
        </authorList>
    </citation>
    <scope>IDENTIFICATION</scope>
    <source>
        <tissue evidence="11">Leaf</tissue>
    </source>
</reference>
<keyword evidence="7" id="KW-0539">Nucleus</keyword>
<dbReference type="SUPFAM" id="SSF54171">
    <property type="entry name" value="DNA-binding domain"/>
    <property type="match status" value="1"/>
</dbReference>
<keyword evidence="4" id="KW-0238">DNA-binding</keyword>
<keyword evidence="3" id="KW-0805">Transcription regulation</keyword>
<dbReference type="Proteomes" id="UP000189701">
    <property type="component" value="Unplaced"/>
</dbReference>
<feature type="domain" description="AP2/ERF" evidence="9">
    <location>
        <begin position="229"/>
        <end position="286"/>
    </location>
</feature>
<evidence type="ECO:0000256" key="7">
    <source>
        <dbReference type="ARBA" id="ARBA00023242"/>
    </source>
</evidence>
<sequence>MWDAWFNGKEPPSVIPRFPELIPRSGEVTNATVPNPLIPCGYPLKLSNDPGMPSVVRPQAPASRAPPPTFIFQGPQLQQEKTYAQEADYFRNMMFVVGKPFVEAIKIGEMVENGLKTGRILSHVAFKATSPDVQNGSEGLINGNGVEEGVMIVSSSRGARSNKQATTVLSTYNYKKLSNLEPCSTMNNSSSCSSVRVAVSDEEDINILALRKPKKRAGRKKFKETRHPVYRGVRRRNNDKWVCELREPSTQKRIWLGSYPTAEMAARAHDVAALALRGPLATLNFADSAWRLPVPVSKDPKDLRHAAAKAAEPFWSGEETDVNSRVAANTGNGSEEMKAAAEEDNAVYNCMQNIVTAENVLYSNYSCSEVGMVGTQEWQANMEERSLFSPNPCLLGSCFSWDDDVESDVEVSLWSYSV</sequence>
<dbReference type="GeneID" id="104226669"/>
<evidence type="ECO:0000313" key="10">
    <source>
        <dbReference type="Proteomes" id="UP000189701"/>
    </source>
</evidence>
<dbReference type="InterPro" id="IPR001471">
    <property type="entry name" value="AP2/ERF_dom"/>
</dbReference>
<dbReference type="GO" id="GO:0003700">
    <property type="term" value="F:DNA-binding transcription factor activity"/>
    <property type="evidence" value="ECO:0007669"/>
    <property type="project" value="InterPro"/>
</dbReference>
<dbReference type="PANTHER" id="PTHR31839:SF32">
    <property type="entry name" value="DEHYDRATION-RESPONSIVE ELEMENT-BINDING PROTEIN 1F-LIKE"/>
    <property type="match status" value="1"/>
</dbReference>
<dbReference type="CDD" id="cd00018">
    <property type="entry name" value="AP2"/>
    <property type="match status" value="1"/>
</dbReference>
<evidence type="ECO:0000256" key="1">
    <source>
        <dbReference type="ARBA" id="ARBA00004123"/>
    </source>
</evidence>
<keyword evidence="2" id="KW-0611">Plant defense</keyword>
<dbReference type="GO" id="GO:0006952">
    <property type="term" value="P:defense response"/>
    <property type="evidence" value="ECO:0007669"/>
    <property type="project" value="UniProtKB-KW"/>
</dbReference>
<dbReference type="eggNOG" id="ENOG502SNCP">
    <property type="taxonomic scope" value="Eukaryota"/>
</dbReference>
<evidence type="ECO:0000259" key="9">
    <source>
        <dbReference type="PROSITE" id="PS51032"/>
    </source>
</evidence>
<keyword evidence="10" id="KW-1185">Reference proteome</keyword>
<dbReference type="STRING" id="4096.A0A1U7WIB7"/>
<evidence type="ECO:0000256" key="2">
    <source>
        <dbReference type="ARBA" id="ARBA00022821"/>
    </source>
</evidence>
<dbReference type="KEGG" id="nsy:104226669"/>
<evidence type="ECO:0000256" key="6">
    <source>
        <dbReference type="ARBA" id="ARBA00023163"/>
    </source>
</evidence>
<dbReference type="AlphaFoldDB" id="A0A1U7WIB7"/>
<dbReference type="GO" id="GO:0005634">
    <property type="term" value="C:nucleus"/>
    <property type="evidence" value="ECO:0007669"/>
    <property type="project" value="UniProtKB-SubCell"/>
</dbReference>
<evidence type="ECO:0000256" key="8">
    <source>
        <dbReference type="ARBA" id="ARBA00024343"/>
    </source>
</evidence>
<dbReference type="InterPro" id="IPR016177">
    <property type="entry name" value="DNA-bd_dom_sf"/>
</dbReference>
<organism evidence="10 11">
    <name type="scientific">Nicotiana sylvestris</name>
    <name type="common">Wood tobacco</name>
    <name type="synonym">South American tobacco</name>
    <dbReference type="NCBI Taxonomy" id="4096"/>
    <lineage>
        <taxon>Eukaryota</taxon>
        <taxon>Viridiplantae</taxon>
        <taxon>Streptophyta</taxon>
        <taxon>Embryophyta</taxon>
        <taxon>Tracheophyta</taxon>
        <taxon>Spermatophyta</taxon>
        <taxon>Magnoliopsida</taxon>
        <taxon>eudicotyledons</taxon>
        <taxon>Gunneridae</taxon>
        <taxon>Pentapetalae</taxon>
        <taxon>asterids</taxon>
        <taxon>lamiids</taxon>
        <taxon>Solanales</taxon>
        <taxon>Solanaceae</taxon>
        <taxon>Nicotianoideae</taxon>
        <taxon>Nicotianeae</taxon>
        <taxon>Nicotiana</taxon>
    </lineage>
</organism>
<keyword evidence="5" id="KW-0010">Activator</keyword>